<evidence type="ECO:0000313" key="1">
    <source>
        <dbReference type="EMBL" id="KYC38075.1"/>
    </source>
</evidence>
<keyword evidence="2" id="KW-1185">Reference proteome</keyword>
<name>A0A139X043_9CYAN</name>
<organism evidence="1 2">
    <name type="scientific">Scytonema hofmannii PCC 7110</name>
    <dbReference type="NCBI Taxonomy" id="128403"/>
    <lineage>
        <taxon>Bacteria</taxon>
        <taxon>Bacillati</taxon>
        <taxon>Cyanobacteriota</taxon>
        <taxon>Cyanophyceae</taxon>
        <taxon>Nostocales</taxon>
        <taxon>Scytonemataceae</taxon>
        <taxon>Scytonema</taxon>
    </lineage>
</organism>
<dbReference type="Proteomes" id="UP000076925">
    <property type="component" value="Unassembled WGS sequence"/>
</dbReference>
<evidence type="ECO:0000313" key="2">
    <source>
        <dbReference type="Proteomes" id="UP000076925"/>
    </source>
</evidence>
<dbReference type="RefSeq" id="WP_017749859.1">
    <property type="nucleotide sequence ID" value="NZ_KQ976354.1"/>
</dbReference>
<sequence length="67" mass="7701">MGFVRESADAKKNALNQKQPKFVAEIREIQQSLLEHFVELKDPRVERTKKTFTQAIHLDSSDSLCQA</sequence>
<protein>
    <submittedName>
        <fullName evidence="1">Uncharacterized protein</fullName>
    </submittedName>
</protein>
<dbReference type="AlphaFoldDB" id="A0A139X043"/>
<reference evidence="1 2" key="1">
    <citation type="journal article" date="2013" name="Genome Biol. Evol.">
        <title>Genomes of Stigonematalean cyanobacteria (subsection V) and the evolution of oxygenic photosynthesis from prokaryotes to plastids.</title>
        <authorList>
            <person name="Dagan T."/>
            <person name="Roettger M."/>
            <person name="Stucken K."/>
            <person name="Landan G."/>
            <person name="Koch R."/>
            <person name="Major P."/>
            <person name="Gould S.B."/>
            <person name="Goremykin V.V."/>
            <person name="Rippka R."/>
            <person name="Tandeau de Marsac N."/>
            <person name="Gugger M."/>
            <person name="Lockhart P.J."/>
            <person name="Allen J.F."/>
            <person name="Brune I."/>
            <person name="Maus I."/>
            <person name="Puhler A."/>
            <person name="Martin W.F."/>
        </authorList>
    </citation>
    <scope>NUCLEOTIDE SEQUENCE [LARGE SCALE GENOMIC DNA]</scope>
    <source>
        <strain evidence="1 2">PCC 7110</strain>
    </source>
</reference>
<dbReference type="STRING" id="128403.WA1_37625"/>
<dbReference type="EMBL" id="ANNX02000042">
    <property type="protein sequence ID" value="KYC38075.1"/>
    <property type="molecule type" value="Genomic_DNA"/>
</dbReference>
<accession>A0A139X043</accession>
<dbReference type="OrthoDB" id="582614at2"/>
<gene>
    <name evidence="1" type="ORF">WA1_37625</name>
</gene>
<comment type="caution">
    <text evidence="1">The sequence shown here is derived from an EMBL/GenBank/DDBJ whole genome shotgun (WGS) entry which is preliminary data.</text>
</comment>
<proteinExistence type="predicted"/>